<dbReference type="InterPro" id="IPR043502">
    <property type="entry name" value="DNA/RNA_pol_sf"/>
</dbReference>
<reference evidence="3" key="1">
    <citation type="submission" date="2023-07" db="EMBL/GenBank/DDBJ databases">
        <title>A chromosome-level genome assembly of Lolium multiflorum.</title>
        <authorList>
            <person name="Chen Y."/>
            <person name="Copetti D."/>
            <person name="Kolliker R."/>
            <person name="Studer B."/>
        </authorList>
    </citation>
    <scope>NUCLEOTIDE SEQUENCE</scope>
    <source>
        <strain evidence="3">02402/16</strain>
        <tissue evidence="3">Leaf</tissue>
    </source>
</reference>
<feature type="coiled-coil region" evidence="1">
    <location>
        <begin position="392"/>
        <end position="479"/>
    </location>
</feature>
<evidence type="ECO:0000256" key="1">
    <source>
        <dbReference type="SAM" id="Coils"/>
    </source>
</evidence>
<sequence>MRTKSPPPAAPSPRALRGFLGLAGYYRRYIRDFGLIAAPLTFLLRRAPSHRTRRRPRPRRLRRALTTGPVLRMPDFDEPFVVAARLAASAGAVLHRARATRFLRPPRAHHSSPHMSAADRAVRRCASGRIFGAEPSSSASTSPSSTPRPPQHVADALSRRDIDDVVDAPTVGAALCIHSGPSFAFIDEVRRATAEAVDAQQLRRRLAAASWARHGAWTRDYSSMGATSSCRIMETAPRGLVLGAFYRSRGRPEDPSVSADFYIPRDGVLVRDWVRACVTCQWNKTETLRPAGLLQTLDVPSQVWADISMDFIEGLPKVSGKSVILTVVDRFSKYAHFIALGHPYTAASVARAATVSLPVDDTSEEGSSRGEETTRKLHEDLRVHVLEQITEIEGLRQNAENGQQAIRLLESRLQEETAKRSKFDELSAKVQVLEAENESLKEFVKNSASQENQARKELIEKHARDLAELNEKLEKSQGRVISVISKNRVLEAEAEAIDKLIFPSLGFEWSKESNLKRTEAYDEARISIDALFEACRGIAKTLSLKKAKTTLIDTMTKLMQQVPDFIRARSLRHGAAS</sequence>
<dbReference type="EMBL" id="JAUUTY010000004">
    <property type="protein sequence ID" value="KAK1650872.1"/>
    <property type="molecule type" value="Genomic_DNA"/>
</dbReference>
<organism evidence="3 4">
    <name type="scientific">Lolium multiflorum</name>
    <name type="common">Italian ryegrass</name>
    <name type="synonym">Lolium perenne subsp. multiflorum</name>
    <dbReference type="NCBI Taxonomy" id="4521"/>
    <lineage>
        <taxon>Eukaryota</taxon>
        <taxon>Viridiplantae</taxon>
        <taxon>Streptophyta</taxon>
        <taxon>Embryophyta</taxon>
        <taxon>Tracheophyta</taxon>
        <taxon>Spermatophyta</taxon>
        <taxon>Magnoliopsida</taxon>
        <taxon>Liliopsida</taxon>
        <taxon>Poales</taxon>
        <taxon>Poaceae</taxon>
        <taxon>BOP clade</taxon>
        <taxon>Pooideae</taxon>
        <taxon>Poodae</taxon>
        <taxon>Poeae</taxon>
        <taxon>Poeae Chloroplast Group 2 (Poeae type)</taxon>
        <taxon>Loliodinae</taxon>
        <taxon>Loliinae</taxon>
        <taxon>Lolium</taxon>
    </lineage>
</organism>
<dbReference type="GO" id="GO:0003676">
    <property type="term" value="F:nucleic acid binding"/>
    <property type="evidence" value="ECO:0007669"/>
    <property type="project" value="InterPro"/>
</dbReference>
<dbReference type="Proteomes" id="UP001231189">
    <property type="component" value="Unassembled WGS sequence"/>
</dbReference>
<keyword evidence="1" id="KW-0175">Coiled coil</keyword>
<dbReference type="PANTHER" id="PTHR37984:SF5">
    <property type="entry name" value="PROTEIN NYNRIN-LIKE"/>
    <property type="match status" value="1"/>
</dbReference>
<evidence type="ECO:0000313" key="4">
    <source>
        <dbReference type="Proteomes" id="UP001231189"/>
    </source>
</evidence>
<evidence type="ECO:0000313" key="3">
    <source>
        <dbReference type="EMBL" id="KAK1650872.1"/>
    </source>
</evidence>
<name>A0AAD8SEW9_LOLMU</name>
<dbReference type="SUPFAM" id="SSF56672">
    <property type="entry name" value="DNA/RNA polymerases"/>
    <property type="match status" value="1"/>
</dbReference>
<dbReference type="InterPro" id="IPR012337">
    <property type="entry name" value="RNaseH-like_sf"/>
</dbReference>
<dbReference type="InterPro" id="IPR043128">
    <property type="entry name" value="Rev_trsase/Diguanyl_cyclase"/>
</dbReference>
<keyword evidence="4" id="KW-1185">Reference proteome</keyword>
<comment type="caution">
    <text evidence="3">The sequence shown here is derived from an EMBL/GenBank/DDBJ whole genome shotgun (WGS) entry which is preliminary data.</text>
</comment>
<dbReference type="Gene3D" id="3.30.70.270">
    <property type="match status" value="1"/>
</dbReference>
<evidence type="ECO:0000256" key="2">
    <source>
        <dbReference type="SAM" id="MobiDB-lite"/>
    </source>
</evidence>
<feature type="region of interest" description="Disordered" evidence="2">
    <location>
        <begin position="132"/>
        <end position="154"/>
    </location>
</feature>
<accession>A0AAD8SEW9</accession>
<feature type="compositionally biased region" description="Low complexity" evidence="2">
    <location>
        <begin position="135"/>
        <end position="145"/>
    </location>
</feature>
<gene>
    <name evidence="3" type="ORF">QYE76_068677</name>
</gene>
<dbReference type="Gene3D" id="3.30.420.10">
    <property type="entry name" value="Ribonuclease H-like superfamily/Ribonuclease H"/>
    <property type="match status" value="1"/>
</dbReference>
<dbReference type="PANTHER" id="PTHR37984">
    <property type="entry name" value="PROTEIN CBG26694"/>
    <property type="match status" value="1"/>
</dbReference>
<protein>
    <submittedName>
        <fullName evidence="3">Uncharacterized protein</fullName>
    </submittedName>
</protein>
<proteinExistence type="predicted"/>
<dbReference type="InterPro" id="IPR036397">
    <property type="entry name" value="RNaseH_sf"/>
</dbReference>
<dbReference type="InterPro" id="IPR050951">
    <property type="entry name" value="Retrovirus_Pol_polyprotein"/>
</dbReference>
<dbReference type="SUPFAM" id="SSF53098">
    <property type="entry name" value="Ribonuclease H-like"/>
    <property type="match status" value="1"/>
</dbReference>
<dbReference type="AlphaFoldDB" id="A0AAD8SEW9"/>